<dbReference type="InterPro" id="IPR000159">
    <property type="entry name" value="RA_dom"/>
</dbReference>
<gene>
    <name evidence="6 7" type="primary">arhgap20b</name>
</gene>
<feature type="compositionally biased region" description="Polar residues" evidence="3">
    <location>
        <begin position="669"/>
        <end position="685"/>
    </location>
</feature>
<dbReference type="SMART" id="SM00324">
    <property type="entry name" value="RhoGAP"/>
    <property type="match status" value="1"/>
</dbReference>
<evidence type="ECO:0000313" key="5">
    <source>
        <dbReference type="Proteomes" id="UP000000437"/>
    </source>
</evidence>
<keyword evidence="5" id="KW-1185">Reference proteome</keyword>
<evidence type="ECO:0000256" key="3">
    <source>
        <dbReference type="SAM" id="MobiDB-lite"/>
    </source>
</evidence>
<keyword evidence="1" id="KW-0343">GTPase activation</keyword>
<dbReference type="GO" id="GO:0007165">
    <property type="term" value="P:signal transduction"/>
    <property type="evidence" value="ECO:0007669"/>
    <property type="project" value="InterPro"/>
</dbReference>
<sequence>MSPHQRVSNSADLQTTRGGVGTRPAEEKKMKSTIPRRKTAVIKAFSKTKPSNDHGPCKISQDAVLLMEAHAHLTSSLQSKERLLLLFTDSLIIAKTKSLYLKLKAQVSLSDIWLASCIHCVTDRKLTSKNSFVIGWPTTNYVVTFSSSETKEKWLRALHWHTCNARQGILPNAILLYVLLICQPDDNSSATVAVAVDVSTTAENVVQYIIQQCKLLGEVSNYQLCVNYEKEEETYPLIGHELPFFILYHSLKSQQDHLNMPSEPLQEAFISGQLTDASPKTPHFTLKTRTHTPRGALLKHKRKRSLIDWALRRGHYNQSDGQTASHKLFGQSLSSICSDGNLPKPIMELLYLLFCEGPETCGIFRRSANAKNCRILKERMNSGQSISMHEQSVFVSASLITEFLRKLPGGVLCCELYEDWMEVLQTEDQQERLNRVRSLLTQLPEENVTLLCHLFGVLHRIHTHSEVNQMTATNLALCIAPNMLWRSSQVSPEKEGQGVLQVASLIQYLIENTPAIFGDDLESLFIRQMNSGQETHDYADGSFILQHSSSEDTDQDFTVSPHLQPEVHPLFLPLAALSLQEKRRPGAFDIDMPSSEGTYSCGTLDSISSCSSASVSMLEVGQLSQSRDRCLSEPSMYFSSPQTLAPNHTPVIRQSSYDAAVTDSRKEQSLGSTGLSPDQQSQNSGMGPRRRRYTFWKSPQIPSRFRHPAQRLASMSSLSSTTTSSLSSLDSTLSLSSADPIPSPQDPRSRPFLFGAAARLRPLTPEISKKSWTNTFTYEEEEDFWSERDQETKNEKENECEASFHDYDEERGMKNGERAVSEDAMSFESIGDIHEVKSATQSMSEGHSETVCSFEFSVNPLQPSTACQKESSLDLSSQVNPYSIWTAPQANPADSVIKEPQVKQTLVNSSTTSQKQNETQAESSASQLQLKLPNAHSDMQASGGKKVSRMKITFFPSAGRIMLKHSKATNQTSNTKKNTLGEAQRKVEPGFSEGNEGSVRESVQVQIPQTLFYGHNVPLVLLSTPPVQVRTHCTPTENVGETDAGLCDTAKVNLVTTEISNGVSSYSADNNVQRVKCVSHSMSTVEDLHSSHCTTDNTNLGVSIRDGHNVNRSIKLIHCNANQSVANQKPASKYSGNIRHTICIKLPGNRGVAQNKPIQ</sequence>
<dbReference type="PANTHER" id="PTHR23179">
    <property type="entry name" value="T-CELL ACTIVATION RHO GTPASE ACTIVATING PROTEIN-RELATED"/>
    <property type="match status" value="1"/>
</dbReference>
<dbReference type="PANTHER" id="PTHR23179:SF36">
    <property type="entry name" value="RHO-GAP DOMAIN-CONTAINING PROTEIN"/>
    <property type="match status" value="1"/>
</dbReference>
<dbReference type="PROSITE" id="PS50238">
    <property type="entry name" value="RHOGAP"/>
    <property type="match status" value="1"/>
</dbReference>
<dbReference type="InterPro" id="IPR011993">
    <property type="entry name" value="PH-like_dom_sf"/>
</dbReference>
<dbReference type="KEGG" id="dre:100002649"/>
<keyword evidence="2" id="KW-0597">Phosphoprotein</keyword>
<evidence type="ECO:0000256" key="2">
    <source>
        <dbReference type="ARBA" id="ARBA00022553"/>
    </source>
</evidence>
<dbReference type="CTD" id="100002649"/>
<evidence type="ECO:0000256" key="1">
    <source>
        <dbReference type="ARBA" id="ARBA00022468"/>
    </source>
</evidence>
<evidence type="ECO:0000313" key="7">
    <source>
        <dbReference type="RefSeq" id="XP_068074319.1"/>
    </source>
</evidence>
<dbReference type="CDD" id="cd04402">
    <property type="entry name" value="RhoGAP_ARHGAP20"/>
    <property type="match status" value="1"/>
</dbReference>
<dbReference type="InterPro" id="IPR000198">
    <property type="entry name" value="RhoGAP_dom"/>
</dbReference>
<feature type="region of interest" description="Disordered" evidence="3">
    <location>
        <begin position="908"/>
        <end position="928"/>
    </location>
</feature>
<dbReference type="SUPFAM" id="SSF50729">
    <property type="entry name" value="PH domain-like"/>
    <property type="match status" value="1"/>
</dbReference>
<dbReference type="Gene3D" id="1.10.555.10">
    <property type="entry name" value="Rho GTPase activation protein"/>
    <property type="match status" value="1"/>
</dbReference>
<feature type="domain" description="Rho-GAP" evidence="4">
    <location>
        <begin position="331"/>
        <end position="517"/>
    </location>
</feature>
<dbReference type="GO" id="GO:0005096">
    <property type="term" value="F:GTPase activator activity"/>
    <property type="evidence" value="ECO:0007669"/>
    <property type="project" value="UniProtKB-KW"/>
</dbReference>
<proteinExistence type="predicted"/>
<protein>
    <submittedName>
        <fullName evidence="6 7">Rho GTPase-activating protein 20 isoform X1</fullName>
    </submittedName>
</protein>
<dbReference type="Pfam" id="PF00788">
    <property type="entry name" value="RA"/>
    <property type="match status" value="1"/>
</dbReference>
<dbReference type="RefSeq" id="XP_068074319.1">
    <property type="nucleotide sequence ID" value="XM_068218218.1"/>
</dbReference>
<dbReference type="RefSeq" id="XP_073808205.1">
    <property type="nucleotide sequence ID" value="XM_073952104.1"/>
</dbReference>
<dbReference type="Proteomes" id="UP000000437">
    <property type="component" value="Chromosome 5"/>
</dbReference>
<dbReference type="InterPro" id="IPR047887">
    <property type="entry name" value="ARHGAP20_PH"/>
</dbReference>
<dbReference type="GO" id="GO:0035023">
    <property type="term" value="P:regulation of Rho protein signal transduction"/>
    <property type="evidence" value="ECO:0007669"/>
    <property type="project" value="InterPro"/>
</dbReference>
<organism evidence="5 6">
    <name type="scientific">Danio rerio</name>
    <name type="common">Zebrafish</name>
    <name type="synonym">Brachydanio rerio</name>
    <dbReference type="NCBI Taxonomy" id="7955"/>
    <lineage>
        <taxon>Eukaryota</taxon>
        <taxon>Metazoa</taxon>
        <taxon>Chordata</taxon>
        <taxon>Craniata</taxon>
        <taxon>Vertebrata</taxon>
        <taxon>Euteleostomi</taxon>
        <taxon>Actinopterygii</taxon>
        <taxon>Neopterygii</taxon>
        <taxon>Teleostei</taxon>
        <taxon>Ostariophysi</taxon>
        <taxon>Cypriniformes</taxon>
        <taxon>Danionidae</taxon>
        <taxon>Danioninae</taxon>
        <taxon>Danio</taxon>
    </lineage>
</organism>
<dbReference type="FunFam" id="1.10.555.10:FF:000025">
    <property type="entry name" value="Rho GTPase-activating protein 20"/>
    <property type="match status" value="1"/>
</dbReference>
<evidence type="ECO:0000313" key="6">
    <source>
        <dbReference type="RefSeq" id="XP_021327255.1"/>
    </source>
</evidence>
<name>A0A8M9Q1I1_DANRE</name>
<feature type="region of interest" description="Disordered" evidence="3">
    <location>
        <begin position="710"/>
        <end position="750"/>
    </location>
</feature>
<feature type="region of interest" description="Disordered" evidence="3">
    <location>
        <begin position="1"/>
        <end position="33"/>
    </location>
</feature>
<dbReference type="Pfam" id="PF00620">
    <property type="entry name" value="RhoGAP"/>
    <property type="match status" value="1"/>
</dbReference>
<feature type="region of interest" description="Disordered" evidence="3">
    <location>
        <begin position="656"/>
        <end position="692"/>
    </location>
</feature>
<dbReference type="AlphaFoldDB" id="A0A8M9Q1I1"/>
<dbReference type="SMART" id="SM00233">
    <property type="entry name" value="PH"/>
    <property type="match status" value="1"/>
</dbReference>
<dbReference type="RefSeq" id="XP_021327255.1">
    <property type="nucleotide sequence ID" value="XM_021471580.2"/>
</dbReference>
<dbReference type="Gene3D" id="2.30.29.30">
    <property type="entry name" value="Pleckstrin-homology domain (PH domain)/Phosphotyrosine-binding domain (PTB)"/>
    <property type="match status" value="1"/>
</dbReference>
<dbReference type="RefSeq" id="XP_073808204.1">
    <property type="nucleotide sequence ID" value="XM_073952103.1"/>
</dbReference>
<dbReference type="GeneID" id="100002649"/>
<feature type="compositionally biased region" description="Polar residues" evidence="3">
    <location>
        <begin position="1"/>
        <end position="17"/>
    </location>
</feature>
<dbReference type="RefSeq" id="XP_073808206.1">
    <property type="nucleotide sequence ID" value="XM_073952105.1"/>
</dbReference>
<dbReference type="InterPro" id="IPR001849">
    <property type="entry name" value="PH_domain"/>
</dbReference>
<evidence type="ECO:0000259" key="4">
    <source>
        <dbReference type="PROSITE" id="PS50238"/>
    </source>
</evidence>
<reference evidence="6 7" key="2">
    <citation type="submission" date="2025-04" db="UniProtKB">
        <authorList>
            <consortium name="RefSeq"/>
        </authorList>
    </citation>
    <scope>IDENTIFICATION</scope>
    <source>
        <strain evidence="6 7">Tuebingen</strain>
    </source>
</reference>
<dbReference type="InterPro" id="IPR008936">
    <property type="entry name" value="Rho_GTPase_activation_prot"/>
</dbReference>
<dbReference type="SUPFAM" id="SSF48350">
    <property type="entry name" value="GTPase activation domain, GAP"/>
    <property type="match status" value="1"/>
</dbReference>
<accession>A0A8M9Q1I1</accession>
<feature type="compositionally biased region" description="Low complexity" evidence="3">
    <location>
        <begin position="714"/>
        <end position="737"/>
    </location>
</feature>
<dbReference type="InterPro" id="IPR047886">
    <property type="entry name" value="ARHGAP20-like_RhoGAP"/>
</dbReference>
<reference evidence="5" key="1">
    <citation type="journal article" date="2013" name="Nature">
        <title>The zebrafish reference genome sequence and its relationship to the human genome.</title>
        <authorList>
            <consortium name="Genome Reference Consortium Zebrafish"/>
            <person name="Howe K."/>
            <person name="Clark M.D."/>
            <person name="Torroja C.F."/>
            <person name="Torrance J."/>
            <person name="Berthelot C."/>
            <person name="Muffato M."/>
            <person name="Collins J.E."/>
            <person name="Humphray S."/>
            <person name="McLaren K."/>
            <person name="Matthews L."/>
            <person name="McLaren S."/>
            <person name="Sealy I."/>
            <person name="Caccamo M."/>
            <person name="Churcher C."/>
            <person name="Scott C."/>
            <person name="Barrett J.C."/>
            <person name="Koch R."/>
            <person name="Rauch G.J."/>
            <person name="White S."/>
            <person name="Chow W."/>
            <person name="Kilian B."/>
            <person name="Quintais L.T."/>
            <person name="Guerra-Assuncao J.A."/>
            <person name="Zhou Y."/>
            <person name="Gu Y."/>
            <person name="Yen J."/>
            <person name="Vogel J.H."/>
            <person name="Eyre T."/>
            <person name="Redmond S."/>
            <person name="Banerjee R."/>
            <person name="Chi J."/>
            <person name="Fu B."/>
            <person name="Langley E."/>
            <person name="Maguire S.F."/>
            <person name="Laird G.K."/>
            <person name="Lloyd D."/>
            <person name="Kenyon E."/>
            <person name="Donaldson S."/>
            <person name="Sehra H."/>
            <person name="Almeida-King J."/>
            <person name="Loveland J."/>
            <person name="Trevanion S."/>
            <person name="Jones M."/>
            <person name="Quail M."/>
            <person name="Willey D."/>
            <person name="Hunt A."/>
            <person name="Burton J."/>
            <person name="Sims S."/>
            <person name="McLay K."/>
            <person name="Plumb B."/>
            <person name="Davis J."/>
            <person name="Clee C."/>
            <person name="Oliver K."/>
            <person name="Clark R."/>
            <person name="Riddle C."/>
            <person name="Elliot D."/>
            <person name="Eliott D."/>
            <person name="Threadgold G."/>
            <person name="Harden G."/>
            <person name="Ware D."/>
            <person name="Begum S."/>
            <person name="Mortimore B."/>
            <person name="Mortimer B."/>
            <person name="Kerry G."/>
            <person name="Heath P."/>
            <person name="Phillimore B."/>
            <person name="Tracey A."/>
            <person name="Corby N."/>
            <person name="Dunn M."/>
            <person name="Johnson C."/>
            <person name="Wood J."/>
            <person name="Clark S."/>
            <person name="Pelan S."/>
            <person name="Griffiths G."/>
            <person name="Smith M."/>
            <person name="Glithero R."/>
            <person name="Howden P."/>
            <person name="Barker N."/>
            <person name="Lloyd C."/>
            <person name="Stevens C."/>
            <person name="Harley J."/>
            <person name="Holt K."/>
            <person name="Panagiotidis G."/>
            <person name="Lovell J."/>
            <person name="Beasley H."/>
            <person name="Henderson C."/>
            <person name="Gordon D."/>
            <person name="Auger K."/>
            <person name="Wright D."/>
            <person name="Collins J."/>
            <person name="Raisen C."/>
            <person name="Dyer L."/>
            <person name="Leung K."/>
            <person name="Robertson L."/>
            <person name="Ambridge K."/>
            <person name="Leongamornlert D."/>
            <person name="McGuire S."/>
            <person name="Gilderthorp R."/>
            <person name="Griffiths C."/>
            <person name="Manthravadi D."/>
            <person name="Nichol S."/>
            <person name="Barker G."/>
            <person name="Whitehead S."/>
            <person name="Kay M."/>
            <person name="Brown J."/>
            <person name="Murnane C."/>
            <person name="Gray E."/>
            <person name="Humphries M."/>
            <person name="Sycamore N."/>
            <person name="Barker D."/>
            <person name="Saunders D."/>
            <person name="Wallis J."/>
            <person name="Babbage A."/>
            <person name="Hammond S."/>
            <person name="Mashreghi-Mohammadi M."/>
            <person name="Barr L."/>
            <person name="Martin S."/>
            <person name="Wray P."/>
            <person name="Ellington A."/>
            <person name="Matthews N."/>
            <person name="Ellwood M."/>
            <person name="Woodmansey R."/>
            <person name="Clark G."/>
            <person name="Cooper J."/>
            <person name="Cooper J."/>
            <person name="Tromans A."/>
            <person name="Grafham D."/>
            <person name="Skuce C."/>
            <person name="Pandian R."/>
            <person name="Andrews R."/>
            <person name="Harrison E."/>
            <person name="Kimberley A."/>
            <person name="Garnett J."/>
            <person name="Fosker N."/>
            <person name="Hall R."/>
            <person name="Garner P."/>
            <person name="Kelly D."/>
            <person name="Bird C."/>
            <person name="Palmer S."/>
            <person name="Gehring I."/>
            <person name="Berger A."/>
            <person name="Dooley C.M."/>
            <person name="Ersan-Urun Z."/>
            <person name="Eser C."/>
            <person name="Geiger H."/>
            <person name="Geisler M."/>
            <person name="Karotki L."/>
            <person name="Kirn A."/>
            <person name="Konantz J."/>
            <person name="Konantz M."/>
            <person name="Oberlander M."/>
            <person name="Rudolph-Geiger S."/>
            <person name="Teucke M."/>
            <person name="Lanz C."/>
            <person name="Raddatz G."/>
            <person name="Osoegawa K."/>
            <person name="Zhu B."/>
            <person name="Rapp A."/>
            <person name="Widaa S."/>
            <person name="Langford C."/>
            <person name="Yang F."/>
            <person name="Schuster S.C."/>
            <person name="Carter N.P."/>
            <person name="Harrow J."/>
            <person name="Ning Z."/>
            <person name="Herrero J."/>
            <person name="Searle S.M."/>
            <person name="Enright A."/>
            <person name="Geisler R."/>
            <person name="Plasterk R.H."/>
            <person name="Lee C."/>
            <person name="Westerfield M."/>
            <person name="de Jong P.J."/>
            <person name="Zon L.I."/>
            <person name="Postlethwait J.H."/>
            <person name="Nusslein-Volhard C."/>
            <person name="Hubbard T.J."/>
            <person name="Roest Crollius H."/>
            <person name="Rogers J."/>
            <person name="Stemple D.L."/>
        </authorList>
    </citation>
    <scope>NUCLEOTIDE SEQUENCE [LARGE SCALE GENOMIC DNA]</scope>
    <source>
        <strain evidence="5">Tuebingen</strain>
    </source>
</reference>
<dbReference type="Pfam" id="PF22286">
    <property type="entry name" value="RHG20_PH"/>
    <property type="match status" value="1"/>
</dbReference>